<dbReference type="GO" id="GO:0004888">
    <property type="term" value="F:transmembrane signaling receptor activity"/>
    <property type="evidence" value="ECO:0007669"/>
    <property type="project" value="InterPro"/>
</dbReference>
<dbReference type="PANTHER" id="PTHR18945">
    <property type="entry name" value="NEUROTRANSMITTER GATED ION CHANNEL"/>
    <property type="match status" value="1"/>
</dbReference>
<dbReference type="GO" id="GO:0005230">
    <property type="term" value="F:extracellular ligand-gated monoatomic ion channel activity"/>
    <property type="evidence" value="ECO:0007669"/>
    <property type="project" value="InterPro"/>
</dbReference>
<evidence type="ECO:0000313" key="9">
    <source>
        <dbReference type="EMBL" id="GFS05837.1"/>
    </source>
</evidence>
<dbReference type="InterPro" id="IPR018000">
    <property type="entry name" value="Neurotransmitter_ion_chnl_CS"/>
</dbReference>
<keyword evidence="3 5" id="KW-1133">Transmembrane helix</keyword>
<feature type="transmembrane region" description="Helical" evidence="5">
    <location>
        <begin position="298"/>
        <end position="321"/>
    </location>
</feature>
<keyword evidence="10" id="KW-1185">Reference proteome</keyword>
<keyword evidence="5" id="KW-0407">Ion channel</keyword>
<dbReference type="CDD" id="cd18989">
    <property type="entry name" value="LGIC_ECD_cation"/>
    <property type="match status" value="1"/>
</dbReference>
<evidence type="ECO:0000256" key="6">
    <source>
        <dbReference type="SAM" id="MobiDB-lite"/>
    </source>
</evidence>
<keyword evidence="4 5" id="KW-0472">Membrane</keyword>
<keyword evidence="2 5" id="KW-0812">Transmembrane</keyword>
<dbReference type="InterPro" id="IPR038050">
    <property type="entry name" value="Neuro_actylchol_rec"/>
</dbReference>
<dbReference type="InterPro" id="IPR036719">
    <property type="entry name" value="Neuro-gated_channel_TM_sf"/>
</dbReference>
<keyword evidence="5" id="KW-0813">Transport</keyword>
<evidence type="ECO:0000256" key="2">
    <source>
        <dbReference type="ARBA" id="ARBA00022692"/>
    </source>
</evidence>
<name>A0AAV4I6E7_9GAST</name>
<evidence type="ECO:0000256" key="5">
    <source>
        <dbReference type="RuleBase" id="RU000687"/>
    </source>
</evidence>
<dbReference type="PROSITE" id="PS00236">
    <property type="entry name" value="NEUROTR_ION_CHANNEL"/>
    <property type="match status" value="1"/>
</dbReference>
<evidence type="ECO:0000259" key="7">
    <source>
        <dbReference type="Pfam" id="PF02931"/>
    </source>
</evidence>
<comment type="similarity">
    <text evidence="5">Belongs to the ligand-gated ion channel (TC 1.A.9) family.</text>
</comment>
<dbReference type="Gene3D" id="2.70.170.10">
    <property type="entry name" value="Neurotransmitter-gated ion-channel ligand-binding domain"/>
    <property type="match status" value="1"/>
</dbReference>
<comment type="caution">
    <text evidence="9">The sequence shown here is derived from an EMBL/GenBank/DDBJ whole genome shotgun (WGS) entry which is preliminary data.</text>
</comment>
<keyword evidence="5" id="KW-0406">Ion transport</keyword>
<evidence type="ECO:0000259" key="8">
    <source>
        <dbReference type="Pfam" id="PF02932"/>
    </source>
</evidence>
<dbReference type="SUPFAM" id="SSF90112">
    <property type="entry name" value="Neurotransmitter-gated ion-channel transmembrane pore"/>
    <property type="match status" value="1"/>
</dbReference>
<dbReference type="Pfam" id="PF02932">
    <property type="entry name" value="Neur_chan_memb"/>
    <property type="match status" value="1"/>
</dbReference>
<reference evidence="9 10" key="1">
    <citation type="journal article" date="2021" name="Elife">
        <title>Chloroplast acquisition without the gene transfer in kleptoplastic sea slugs, Plakobranchus ocellatus.</title>
        <authorList>
            <person name="Maeda T."/>
            <person name="Takahashi S."/>
            <person name="Yoshida T."/>
            <person name="Shimamura S."/>
            <person name="Takaki Y."/>
            <person name="Nagai Y."/>
            <person name="Toyoda A."/>
            <person name="Suzuki Y."/>
            <person name="Arimoto A."/>
            <person name="Ishii H."/>
            <person name="Satoh N."/>
            <person name="Nishiyama T."/>
            <person name="Hasebe M."/>
            <person name="Maruyama T."/>
            <person name="Minagawa J."/>
            <person name="Obokata J."/>
            <person name="Shigenobu S."/>
        </authorList>
    </citation>
    <scope>NUCLEOTIDE SEQUENCE [LARGE SCALE GENOMIC DNA]</scope>
</reference>
<protein>
    <submittedName>
        <fullName evidence="9">Neuronal acetylcholine receptor subunit alpha-7</fullName>
    </submittedName>
</protein>
<evidence type="ECO:0000256" key="1">
    <source>
        <dbReference type="ARBA" id="ARBA00004141"/>
    </source>
</evidence>
<dbReference type="InterPro" id="IPR036734">
    <property type="entry name" value="Neur_chan_lig-bd_sf"/>
</dbReference>
<feature type="chain" id="PRO_5043093604" evidence="5">
    <location>
        <begin position="30"/>
        <end position="495"/>
    </location>
</feature>
<comment type="caution">
    <text evidence="5">Lacks conserved residue(s) required for the propagation of feature annotation.</text>
</comment>
<dbReference type="InterPro" id="IPR006201">
    <property type="entry name" value="Neur_channel"/>
</dbReference>
<dbReference type="InterPro" id="IPR006202">
    <property type="entry name" value="Neur_chan_lig-bd"/>
</dbReference>
<feature type="compositionally biased region" description="Low complexity" evidence="6">
    <location>
        <begin position="396"/>
        <end position="406"/>
    </location>
</feature>
<evidence type="ECO:0000256" key="4">
    <source>
        <dbReference type="ARBA" id="ARBA00023136"/>
    </source>
</evidence>
<keyword evidence="9" id="KW-0675">Receptor</keyword>
<dbReference type="AlphaFoldDB" id="A0AAV4I6E7"/>
<evidence type="ECO:0000313" key="10">
    <source>
        <dbReference type="Proteomes" id="UP000762676"/>
    </source>
</evidence>
<sequence length="495" mass="54651">MLTRQTFPVPLRWLAVIVLALPTAATAMSATIDHAKDLYSNVILSEPARIRPVQNQSAAIEVSMSASILSLLVVDEVRQSISLNLLIGLHWTDEIRKWNATRYGGLTAVDVTTDDIWIPKLLNGNSVSKRDTFGTDYAPLSILNSGRVVHLPGGILHTSCLLDMTYYPFDSQRCNIQLFSGSTARFVTLAAASAKLDKESYIENPEWDLLSTSLEVGEVQSTSVAEFEIHIRRKPGHFVLTILVPINIISALSSLVFLTPVESGERVSFSITVLLALSVYTSEVSKGLPNNSETVPHMVVYLACLLLHAAVAIVINLVALMRHHSNKKSNRRSSNSGPKRAAVVGGHRSFDSESTDADYVSISDDQISELDSGEPKSGHGELFSNSEETKRSAQASSPKFNPSSSSEKGRPWKLNLTSMFVACARKLNYGETDFRSTVQYQWSGQNGNARGEQFWWRYSLVLWLLQFVGLVDLIMFVAFFSAWLIITVAFMAIFN</sequence>
<dbReference type="Proteomes" id="UP000762676">
    <property type="component" value="Unassembled WGS sequence"/>
</dbReference>
<dbReference type="Pfam" id="PF02931">
    <property type="entry name" value="Neur_chan_LBD"/>
    <property type="match status" value="1"/>
</dbReference>
<dbReference type="PRINTS" id="PR00252">
    <property type="entry name" value="NRIONCHANNEL"/>
</dbReference>
<feature type="domain" description="Neurotransmitter-gated ion-channel transmembrane" evidence="8">
    <location>
        <begin position="243"/>
        <end position="393"/>
    </location>
</feature>
<accession>A0AAV4I6E7</accession>
<dbReference type="GO" id="GO:0016020">
    <property type="term" value="C:membrane"/>
    <property type="evidence" value="ECO:0007669"/>
    <property type="project" value="UniProtKB-SubCell"/>
</dbReference>
<evidence type="ECO:0000256" key="3">
    <source>
        <dbReference type="ARBA" id="ARBA00022989"/>
    </source>
</evidence>
<dbReference type="SUPFAM" id="SSF63712">
    <property type="entry name" value="Nicotinic receptor ligand binding domain-like"/>
    <property type="match status" value="1"/>
</dbReference>
<feature type="transmembrane region" description="Helical" evidence="5">
    <location>
        <begin position="460"/>
        <end position="493"/>
    </location>
</feature>
<proteinExistence type="inferred from homology"/>
<keyword evidence="5" id="KW-0732">Signal</keyword>
<dbReference type="InterPro" id="IPR006029">
    <property type="entry name" value="Neurotrans-gated_channel_TM"/>
</dbReference>
<gene>
    <name evidence="9" type="ORF">ElyMa_002948300</name>
</gene>
<feature type="region of interest" description="Disordered" evidence="6">
    <location>
        <begin position="326"/>
        <end position="356"/>
    </location>
</feature>
<feature type="domain" description="Neurotransmitter-gated ion-channel ligand-binding" evidence="7">
    <location>
        <begin position="48"/>
        <end position="235"/>
    </location>
</feature>
<feature type="transmembrane region" description="Helical" evidence="5">
    <location>
        <begin position="238"/>
        <end position="258"/>
    </location>
</feature>
<feature type="region of interest" description="Disordered" evidence="6">
    <location>
        <begin position="369"/>
        <end position="409"/>
    </location>
</feature>
<dbReference type="EMBL" id="BMAT01006086">
    <property type="protein sequence ID" value="GFS05837.1"/>
    <property type="molecule type" value="Genomic_DNA"/>
</dbReference>
<feature type="signal peptide" evidence="5">
    <location>
        <begin position="1"/>
        <end position="29"/>
    </location>
</feature>
<dbReference type="CDD" id="cd19051">
    <property type="entry name" value="LGIC_TM_cation"/>
    <property type="match status" value="1"/>
</dbReference>
<organism evidence="9 10">
    <name type="scientific">Elysia marginata</name>
    <dbReference type="NCBI Taxonomy" id="1093978"/>
    <lineage>
        <taxon>Eukaryota</taxon>
        <taxon>Metazoa</taxon>
        <taxon>Spiralia</taxon>
        <taxon>Lophotrochozoa</taxon>
        <taxon>Mollusca</taxon>
        <taxon>Gastropoda</taxon>
        <taxon>Heterobranchia</taxon>
        <taxon>Euthyneura</taxon>
        <taxon>Panpulmonata</taxon>
        <taxon>Sacoglossa</taxon>
        <taxon>Placobranchoidea</taxon>
        <taxon>Plakobranchidae</taxon>
        <taxon>Elysia</taxon>
    </lineage>
</organism>
<comment type="subcellular location">
    <subcellularLocation>
        <location evidence="1">Membrane</location>
        <topology evidence="1">Multi-pass membrane protein</topology>
    </subcellularLocation>
</comment>
<dbReference type="Gene3D" id="1.20.58.390">
    <property type="entry name" value="Neurotransmitter-gated ion-channel transmembrane domain"/>
    <property type="match status" value="1"/>
</dbReference>